<feature type="region of interest" description="Disordered" evidence="1">
    <location>
        <begin position="41"/>
        <end position="71"/>
    </location>
</feature>
<evidence type="ECO:0000256" key="1">
    <source>
        <dbReference type="SAM" id="MobiDB-lite"/>
    </source>
</evidence>
<feature type="region of interest" description="Disordered" evidence="1">
    <location>
        <begin position="228"/>
        <end position="250"/>
    </location>
</feature>
<keyword evidence="3" id="KW-1185">Reference proteome</keyword>
<reference evidence="2" key="1">
    <citation type="submission" date="2023-03" db="EMBL/GenBank/DDBJ databases">
        <title>Massive genome expansion in bonnet fungi (Mycena s.s.) driven by repeated elements and novel gene families across ecological guilds.</title>
        <authorList>
            <consortium name="Lawrence Berkeley National Laboratory"/>
            <person name="Harder C.B."/>
            <person name="Miyauchi S."/>
            <person name="Viragh M."/>
            <person name="Kuo A."/>
            <person name="Thoen E."/>
            <person name="Andreopoulos B."/>
            <person name="Lu D."/>
            <person name="Skrede I."/>
            <person name="Drula E."/>
            <person name="Henrissat B."/>
            <person name="Morin E."/>
            <person name="Kohler A."/>
            <person name="Barry K."/>
            <person name="LaButti K."/>
            <person name="Morin E."/>
            <person name="Salamov A."/>
            <person name="Lipzen A."/>
            <person name="Mereny Z."/>
            <person name="Hegedus B."/>
            <person name="Baldrian P."/>
            <person name="Stursova M."/>
            <person name="Weitz H."/>
            <person name="Taylor A."/>
            <person name="Grigoriev I.V."/>
            <person name="Nagy L.G."/>
            <person name="Martin F."/>
            <person name="Kauserud H."/>
        </authorList>
    </citation>
    <scope>NUCLEOTIDE SEQUENCE</scope>
    <source>
        <strain evidence="2">CBHHK182m</strain>
    </source>
</reference>
<protein>
    <submittedName>
        <fullName evidence="2">Uncharacterized protein</fullName>
    </submittedName>
</protein>
<gene>
    <name evidence="2" type="ORF">B0H16DRAFT_1463010</name>
</gene>
<feature type="compositionally biased region" description="Basic and acidic residues" evidence="1">
    <location>
        <begin position="49"/>
        <end position="71"/>
    </location>
</feature>
<accession>A0AAD7IMR4</accession>
<comment type="caution">
    <text evidence="2">The sequence shown here is derived from an EMBL/GenBank/DDBJ whole genome shotgun (WGS) entry which is preliminary data.</text>
</comment>
<sequence>MTSQAARASGVVAENQGQAGFCIRALGTFWCILRIGVEAAPSPPPPDLHAPDERDAKEEGADRGHGGKDGVARVPRWIFSEPPTLPARSITGETLLDETLRMMEADKGREREDGYPHWGDLLNAHRASPVRTDVLKAIPHDLTHGTRPRPKLCVYSVLYAGTAPLLNWRGFAAASPEAFFCRSAVGVPAHVPETVSTPRTLCPSHGRNPVGLLRRVRALYLQLQPSSACPRSFSAGSRSPNSARGGRRSPREWATHMQFARASCDFIPAPVSECLFFISRVAGPWTFIDDSACARRFTCALGVGIRDAAYIPPQCCGCDLLCGGDESKGTISICGARALTRRSWPASSAPRVAWSLGICFWSPGLANRIANGALRTQKLNFVHLIRRWCSGCRSFAHPFQGALANIGAYAVKRARCADYGMG</sequence>
<evidence type="ECO:0000313" key="2">
    <source>
        <dbReference type="EMBL" id="KAJ7744868.1"/>
    </source>
</evidence>
<evidence type="ECO:0000313" key="3">
    <source>
        <dbReference type="Proteomes" id="UP001215598"/>
    </source>
</evidence>
<dbReference type="AlphaFoldDB" id="A0AAD7IMR4"/>
<feature type="compositionally biased region" description="Polar residues" evidence="1">
    <location>
        <begin position="228"/>
        <end position="242"/>
    </location>
</feature>
<dbReference type="Proteomes" id="UP001215598">
    <property type="component" value="Unassembled WGS sequence"/>
</dbReference>
<name>A0AAD7IMR4_9AGAR</name>
<proteinExistence type="predicted"/>
<dbReference type="EMBL" id="JARKIB010000085">
    <property type="protein sequence ID" value="KAJ7744868.1"/>
    <property type="molecule type" value="Genomic_DNA"/>
</dbReference>
<organism evidence="2 3">
    <name type="scientific">Mycena metata</name>
    <dbReference type="NCBI Taxonomy" id="1033252"/>
    <lineage>
        <taxon>Eukaryota</taxon>
        <taxon>Fungi</taxon>
        <taxon>Dikarya</taxon>
        <taxon>Basidiomycota</taxon>
        <taxon>Agaricomycotina</taxon>
        <taxon>Agaricomycetes</taxon>
        <taxon>Agaricomycetidae</taxon>
        <taxon>Agaricales</taxon>
        <taxon>Marasmiineae</taxon>
        <taxon>Mycenaceae</taxon>
        <taxon>Mycena</taxon>
    </lineage>
</organism>